<dbReference type="CDD" id="cd03443">
    <property type="entry name" value="PaaI_thioesterase"/>
    <property type="match status" value="1"/>
</dbReference>
<evidence type="ECO:0000259" key="3">
    <source>
        <dbReference type="Pfam" id="PF03061"/>
    </source>
</evidence>
<sequence>MNPKEMTGLQLLQAMAAGHIPPASISQTIPMKPTVIESGQVTFEVQADQRHLNPLGGVHGGFAATVLDTVTGCAVHSALEAGIGYGTIDLNIKMCRPVPQNRPLTAIGKLINMSKNLAISEGKIVDEDGKLYAHATATCMILR</sequence>
<reference evidence="4" key="1">
    <citation type="journal article" date="2021" name="PeerJ">
        <title>Extensive microbial diversity within the chicken gut microbiome revealed by metagenomics and culture.</title>
        <authorList>
            <person name="Gilroy R."/>
            <person name="Ravi A."/>
            <person name="Getino M."/>
            <person name="Pursley I."/>
            <person name="Horton D.L."/>
            <person name="Alikhan N.F."/>
            <person name="Baker D."/>
            <person name="Gharbi K."/>
            <person name="Hall N."/>
            <person name="Watson M."/>
            <person name="Adriaenssens E.M."/>
            <person name="Foster-Nyarko E."/>
            <person name="Jarju S."/>
            <person name="Secka A."/>
            <person name="Antonio M."/>
            <person name="Oren A."/>
            <person name="Chaudhuri R.R."/>
            <person name="La Ragione R."/>
            <person name="Hildebrand F."/>
            <person name="Pallen M.J."/>
        </authorList>
    </citation>
    <scope>NUCLEOTIDE SEQUENCE</scope>
    <source>
        <strain evidence="4">CHK135-1449</strain>
    </source>
</reference>
<comment type="caution">
    <text evidence="4">The sequence shown here is derived from an EMBL/GenBank/DDBJ whole genome shotgun (WGS) entry which is preliminary data.</text>
</comment>
<proteinExistence type="inferred from homology"/>
<dbReference type="InterPro" id="IPR029069">
    <property type="entry name" value="HotDog_dom_sf"/>
</dbReference>
<dbReference type="Proteomes" id="UP000787156">
    <property type="component" value="Unassembled WGS sequence"/>
</dbReference>
<dbReference type="Pfam" id="PF03061">
    <property type="entry name" value="4HBT"/>
    <property type="match status" value="1"/>
</dbReference>
<keyword evidence="2" id="KW-0378">Hydrolase</keyword>
<dbReference type="PANTHER" id="PTHR21660:SF1">
    <property type="entry name" value="ACYL-COENZYME A THIOESTERASE 13"/>
    <property type="match status" value="1"/>
</dbReference>
<evidence type="ECO:0000313" key="5">
    <source>
        <dbReference type="Proteomes" id="UP000787156"/>
    </source>
</evidence>
<organism evidence="4 5">
    <name type="scientific">Acinetobacter lwoffii</name>
    <dbReference type="NCBI Taxonomy" id="28090"/>
    <lineage>
        <taxon>Bacteria</taxon>
        <taxon>Pseudomonadati</taxon>
        <taxon>Pseudomonadota</taxon>
        <taxon>Gammaproteobacteria</taxon>
        <taxon>Moraxellales</taxon>
        <taxon>Moraxellaceae</taxon>
        <taxon>Acinetobacter</taxon>
    </lineage>
</organism>
<dbReference type="InterPro" id="IPR039298">
    <property type="entry name" value="ACOT13"/>
</dbReference>
<gene>
    <name evidence="4" type="ORF">K8V79_11550</name>
</gene>
<dbReference type="InterPro" id="IPR003736">
    <property type="entry name" value="PAAI_dom"/>
</dbReference>
<evidence type="ECO:0000256" key="1">
    <source>
        <dbReference type="ARBA" id="ARBA00008324"/>
    </source>
</evidence>
<feature type="domain" description="Thioesterase" evidence="3">
    <location>
        <begin position="56"/>
        <end position="132"/>
    </location>
</feature>
<reference evidence="4" key="2">
    <citation type="submission" date="2021-09" db="EMBL/GenBank/DDBJ databases">
        <authorList>
            <person name="Gilroy R."/>
        </authorList>
    </citation>
    <scope>NUCLEOTIDE SEQUENCE</scope>
    <source>
        <strain evidence="4">CHK135-1449</strain>
    </source>
</reference>
<dbReference type="Gene3D" id="3.10.129.10">
    <property type="entry name" value="Hotdog Thioesterase"/>
    <property type="match status" value="1"/>
</dbReference>
<evidence type="ECO:0000256" key="2">
    <source>
        <dbReference type="ARBA" id="ARBA00022801"/>
    </source>
</evidence>
<protein>
    <submittedName>
        <fullName evidence="4">PaaI family thioesterase</fullName>
    </submittedName>
</protein>
<dbReference type="AlphaFoldDB" id="A0A9D2UU98"/>
<accession>A0A9D2UU98</accession>
<dbReference type="InterPro" id="IPR006683">
    <property type="entry name" value="Thioestr_dom"/>
</dbReference>
<name>A0A9D2UU98_ACILW</name>
<comment type="similarity">
    <text evidence="1">Belongs to the thioesterase PaaI family.</text>
</comment>
<dbReference type="EMBL" id="DYWX01000124">
    <property type="protein sequence ID" value="HJF28845.1"/>
    <property type="molecule type" value="Genomic_DNA"/>
</dbReference>
<evidence type="ECO:0000313" key="4">
    <source>
        <dbReference type="EMBL" id="HJF28845.1"/>
    </source>
</evidence>
<dbReference type="GO" id="GO:0047617">
    <property type="term" value="F:fatty acyl-CoA hydrolase activity"/>
    <property type="evidence" value="ECO:0007669"/>
    <property type="project" value="InterPro"/>
</dbReference>
<dbReference type="SUPFAM" id="SSF54637">
    <property type="entry name" value="Thioesterase/thiol ester dehydrase-isomerase"/>
    <property type="match status" value="1"/>
</dbReference>
<dbReference type="PANTHER" id="PTHR21660">
    <property type="entry name" value="THIOESTERASE SUPERFAMILY MEMBER-RELATED"/>
    <property type="match status" value="1"/>
</dbReference>
<dbReference type="NCBIfam" id="TIGR00369">
    <property type="entry name" value="unchar_dom_1"/>
    <property type="match status" value="1"/>
</dbReference>